<proteinExistence type="predicted"/>
<dbReference type="AlphaFoldDB" id="A0A6G1L252"/>
<organism evidence="2 3">
    <name type="scientific">Teratosphaeria nubilosa</name>
    <dbReference type="NCBI Taxonomy" id="161662"/>
    <lineage>
        <taxon>Eukaryota</taxon>
        <taxon>Fungi</taxon>
        <taxon>Dikarya</taxon>
        <taxon>Ascomycota</taxon>
        <taxon>Pezizomycotina</taxon>
        <taxon>Dothideomycetes</taxon>
        <taxon>Dothideomycetidae</taxon>
        <taxon>Mycosphaerellales</taxon>
        <taxon>Teratosphaeriaceae</taxon>
        <taxon>Teratosphaeria</taxon>
    </lineage>
</organism>
<evidence type="ECO:0000256" key="1">
    <source>
        <dbReference type="SAM" id="MobiDB-lite"/>
    </source>
</evidence>
<evidence type="ECO:0000313" key="2">
    <source>
        <dbReference type="EMBL" id="KAF2766937.1"/>
    </source>
</evidence>
<feature type="region of interest" description="Disordered" evidence="1">
    <location>
        <begin position="31"/>
        <end position="55"/>
    </location>
</feature>
<evidence type="ECO:0000313" key="3">
    <source>
        <dbReference type="Proteomes" id="UP000799436"/>
    </source>
</evidence>
<gene>
    <name evidence="2" type="ORF">EJ03DRAFT_384312</name>
</gene>
<dbReference type="EMBL" id="ML995863">
    <property type="protein sequence ID" value="KAF2766937.1"/>
    <property type="molecule type" value="Genomic_DNA"/>
</dbReference>
<reference evidence="2" key="1">
    <citation type="journal article" date="2020" name="Stud. Mycol.">
        <title>101 Dothideomycetes genomes: a test case for predicting lifestyles and emergence of pathogens.</title>
        <authorList>
            <person name="Haridas S."/>
            <person name="Albert R."/>
            <person name="Binder M."/>
            <person name="Bloem J."/>
            <person name="Labutti K."/>
            <person name="Salamov A."/>
            <person name="Andreopoulos B."/>
            <person name="Baker S."/>
            <person name="Barry K."/>
            <person name="Bills G."/>
            <person name="Bluhm B."/>
            <person name="Cannon C."/>
            <person name="Castanera R."/>
            <person name="Culley D."/>
            <person name="Daum C."/>
            <person name="Ezra D."/>
            <person name="Gonzalez J."/>
            <person name="Henrissat B."/>
            <person name="Kuo A."/>
            <person name="Liang C."/>
            <person name="Lipzen A."/>
            <person name="Lutzoni F."/>
            <person name="Magnuson J."/>
            <person name="Mondo S."/>
            <person name="Nolan M."/>
            <person name="Ohm R."/>
            <person name="Pangilinan J."/>
            <person name="Park H.-J."/>
            <person name="Ramirez L."/>
            <person name="Alfaro M."/>
            <person name="Sun H."/>
            <person name="Tritt A."/>
            <person name="Yoshinaga Y."/>
            <person name="Zwiers L.-H."/>
            <person name="Turgeon B."/>
            <person name="Goodwin S."/>
            <person name="Spatafora J."/>
            <person name="Crous P."/>
            <person name="Grigoriev I."/>
        </authorList>
    </citation>
    <scope>NUCLEOTIDE SEQUENCE</scope>
    <source>
        <strain evidence="2">CBS 116005</strain>
    </source>
</reference>
<dbReference type="Proteomes" id="UP000799436">
    <property type="component" value="Unassembled WGS sequence"/>
</dbReference>
<sequence length="182" mass="20427">MQSSHVIEVERLDERRVARLPALRSLSKMMRCLKRGKSSGSDGPGSSPTQNEAKVIKEPLLNELEKHNNAGFTISRREQIIDRETNKPAGVASADAPRHSHMRERSAEPSIIAIDDTQNGIAGGQAEIADSQKPRTRHRSLLKTEKETSKFDAVQGIIRYNPEFEHVERQEDGWLVRTLTPI</sequence>
<name>A0A6G1L252_9PEZI</name>
<accession>A0A6G1L252</accession>
<protein>
    <submittedName>
        <fullName evidence="2">Uncharacterized protein</fullName>
    </submittedName>
</protein>
<feature type="compositionally biased region" description="Low complexity" evidence="1">
    <location>
        <begin position="38"/>
        <end position="48"/>
    </location>
</feature>
<feature type="region of interest" description="Disordered" evidence="1">
    <location>
        <begin position="78"/>
        <end position="105"/>
    </location>
</feature>
<keyword evidence="3" id="KW-1185">Reference proteome</keyword>